<evidence type="ECO:0000256" key="5">
    <source>
        <dbReference type="ARBA" id="ARBA00022692"/>
    </source>
</evidence>
<protein>
    <submittedName>
        <fullName evidence="11">K+/H+ antiporter</fullName>
    </submittedName>
    <submittedName>
        <fullName evidence="12">Potassium/proton antiporter, CPA1 family</fullName>
    </submittedName>
</protein>
<evidence type="ECO:0000313" key="13">
    <source>
        <dbReference type="Proteomes" id="UP000186385"/>
    </source>
</evidence>
<dbReference type="Proteomes" id="UP000186385">
    <property type="component" value="Unassembled WGS sequence"/>
</dbReference>
<dbReference type="NCBIfam" id="NF003715">
    <property type="entry name" value="PRK05326.1-2"/>
    <property type="match status" value="1"/>
</dbReference>
<reference evidence="12 13" key="1">
    <citation type="submission" date="2017-01" db="EMBL/GenBank/DDBJ databases">
        <authorList>
            <person name="Mah S.A."/>
            <person name="Swanson W.J."/>
            <person name="Moy G.W."/>
            <person name="Vacquier V.D."/>
        </authorList>
    </citation>
    <scope>NUCLEOTIDE SEQUENCE [LARGE SCALE GENOMIC DNA]</scope>
    <source>
        <strain evidence="12 13">NIO-1016</strain>
    </source>
</reference>
<feature type="domain" description="RCK C-terminal" evidence="10">
    <location>
        <begin position="397"/>
        <end position="476"/>
    </location>
</feature>
<dbReference type="InterPro" id="IPR006037">
    <property type="entry name" value="RCK_C"/>
</dbReference>
<evidence type="ECO:0000256" key="6">
    <source>
        <dbReference type="ARBA" id="ARBA00022989"/>
    </source>
</evidence>
<dbReference type="InterPro" id="IPR038770">
    <property type="entry name" value="Na+/solute_symporter_sf"/>
</dbReference>
<keyword evidence="5 9" id="KW-0812">Transmembrane</keyword>
<dbReference type="Pfam" id="PF02080">
    <property type="entry name" value="TrkA_C"/>
    <property type="match status" value="1"/>
</dbReference>
<keyword evidence="8 9" id="KW-0472">Membrane</keyword>
<feature type="transmembrane region" description="Helical" evidence="9">
    <location>
        <begin position="85"/>
        <end position="108"/>
    </location>
</feature>
<dbReference type="PANTHER" id="PTHR32507">
    <property type="entry name" value="NA(+)/H(+) ANTIPORTER 1"/>
    <property type="match status" value="1"/>
</dbReference>
<dbReference type="InterPro" id="IPR036721">
    <property type="entry name" value="RCK_C_sf"/>
</dbReference>
<evidence type="ECO:0000256" key="3">
    <source>
        <dbReference type="ARBA" id="ARBA00022449"/>
    </source>
</evidence>
<dbReference type="GO" id="GO:0006813">
    <property type="term" value="P:potassium ion transport"/>
    <property type="evidence" value="ECO:0007669"/>
    <property type="project" value="InterPro"/>
</dbReference>
<reference evidence="11" key="3">
    <citation type="submission" date="2017-03" db="EMBL/GenBank/DDBJ databases">
        <authorList>
            <person name="Dastager S.G."/>
            <person name="Neurgaonkar P.S."/>
            <person name="Dharne M.S."/>
        </authorList>
    </citation>
    <scope>NUCLEOTIDE SEQUENCE</scope>
    <source>
        <strain evidence="11">DSM 25145</strain>
    </source>
</reference>
<sequence>MNVEYIILVFAALLLTGVMTAKFSSKLGVPSLVFFVLAGMVMNQFFYFDDAWLTQLIGTLALIIILFEGGLQTKYSSVQSVVKPALSLATLGVLITTFVSGAAAVYILDVSWLEGILFGAIVGSTDAAAVFSVLGGKNIKPRLRSVLEAESGSNDPMAVFLTITVIGLIQVPSFEPFSLLFFFLWQMGAGFAFGLLFGKMSLWLINRINLDSSGLYPVLTIGLAVLAFSLVTVFKASGFLTVYVMAVMLGNKDLTYRHTIVRFNEGFAWLMQIVMFTLLGLLVFPNQLLDVAWQGVLLAIILIFVARPAGVLLSLPGKTFSLNEKMFISWAGLKGAVPIILATYPLVAGIDDSHLIFNAVFFVVLLSALVQGALIGPAASLFKVEGKGKVVQPPHSLELISIGKTNSEIIEVTVSGSSVGKKIQDMDLPDKTLITAVIRGDKLITPYGGTVLLEDDVLYVLTPKMRKDTVKKVFTV</sequence>
<evidence type="ECO:0000313" key="12">
    <source>
        <dbReference type="EMBL" id="SIR06118.1"/>
    </source>
</evidence>
<keyword evidence="4" id="KW-1003">Cell membrane</keyword>
<dbReference type="Proteomes" id="UP000215545">
    <property type="component" value="Unassembled WGS sequence"/>
</dbReference>
<dbReference type="Gene3D" id="1.20.1530.20">
    <property type="match status" value="1"/>
</dbReference>
<dbReference type="GO" id="GO:0008324">
    <property type="term" value="F:monoatomic cation transmembrane transporter activity"/>
    <property type="evidence" value="ECO:0007669"/>
    <property type="project" value="InterPro"/>
</dbReference>
<evidence type="ECO:0000256" key="8">
    <source>
        <dbReference type="ARBA" id="ARBA00023136"/>
    </source>
</evidence>
<evidence type="ECO:0000313" key="11">
    <source>
        <dbReference type="EMBL" id="OXS77434.1"/>
    </source>
</evidence>
<feature type="transmembrane region" description="Helical" evidence="9">
    <location>
        <begin position="267"/>
        <end position="285"/>
    </location>
</feature>
<evidence type="ECO:0000256" key="2">
    <source>
        <dbReference type="ARBA" id="ARBA00022448"/>
    </source>
</evidence>
<evidence type="ECO:0000313" key="14">
    <source>
        <dbReference type="Proteomes" id="UP000215545"/>
    </source>
</evidence>
<dbReference type="AlphaFoldDB" id="A0A1N6XUR7"/>
<gene>
    <name evidence="11" type="ORF">B1B05_11380</name>
    <name evidence="12" type="ORF">SAMN05443094_10562</name>
</gene>
<dbReference type="GO" id="GO:0015297">
    <property type="term" value="F:antiporter activity"/>
    <property type="evidence" value="ECO:0007669"/>
    <property type="project" value="UniProtKB-KW"/>
</dbReference>
<accession>A0A1N6XUR7</accession>
<dbReference type="InterPro" id="IPR006153">
    <property type="entry name" value="Cation/H_exchanger_TM"/>
</dbReference>
<feature type="transmembrane region" description="Helical" evidence="9">
    <location>
        <begin position="179"/>
        <end position="198"/>
    </location>
</feature>
<dbReference type="RefSeq" id="WP_076496293.1">
    <property type="nucleotide sequence ID" value="NZ_FTLX01000005.1"/>
</dbReference>
<comment type="subcellular location">
    <subcellularLocation>
        <location evidence="1">Cell membrane</location>
        <topology evidence="1">Multi-pass membrane protein</topology>
    </subcellularLocation>
</comment>
<feature type="transmembrane region" description="Helical" evidence="9">
    <location>
        <begin position="30"/>
        <end position="48"/>
    </location>
</feature>
<keyword evidence="2" id="KW-0813">Transport</keyword>
<evidence type="ECO:0000256" key="1">
    <source>
        <dbReference type="ARBA" id="ARBA00004651"/>
    </source>
</evidence>
<dbReference type="SUPFAM" id="SSF116726">
    <property type="entry name" value="TrkA C-terminal domain-like"/>
    <property type="match status" value="1"/>
</dbReference>
<keyword evidence="6 9" id="KW-1133">Transmembrane helix</keyword>
<feature type="transmembrane region" description="Helical" evidence="9">
    <location>
        <begin position="55"/>
        <end position="73"/>
    </location>
</feature>
<dbReference type="EMBL" id="MWSK01000005">
    <property type="protein sequence ID" value="OXS77434.1"/>
    <property type="molecule type" value="Genomic_DNA"/>
</dbReference>
<keyword evidence="14" id="KW-1185">Reference proteome</keyword>
<dbReference type="GO" id="GO:0005886">
    <property type="term" value="C:plasma membrane"/>
    <property type="evidence" value="ECO:0007669"/>
    <property type="project" value="UniProtKB-SubCell"/>
</dbReference>
<feature type="transmembrane region" description="Helical" evidence="9">
    <location>
        <begin position="218"/>
        <end position="246"/>
    </location>
</feature>
<dbReference type="Pfam" id="PF00999">
    <property type="entry name" value="Na_H_Exchanger"/>
    <property type="match status" value="1"/>
</dbReference>
<evidence type="ECO:0000256" key="9">
    <source>
        <dbReference type="SAM" id="Phobius"/>
    </source>
</evidence>
<dbReference type="Gene3D" id="3.30.70.1450">
    <property type="entry name" value="Regulator of K+ conductance, C-terminal domain"/>
    <property type="match status" value="1"/>
</dbReference>
<dbReference type="EMBL" id="FTLX01000005">
    <property type="protein sequence ID" value="SIR06118.1"/>
    <property type="molecule type" value="Genomic_DNA"/>
</dbReference>
<reference evidence="14" key="2">
    <citation type="submission" date="2017-03" db="EMBL/GenBank/DDBJ databases">
        <title>Bacillus sp. V-88(T) DSM27956, whole genome shotgun sequencing project.</title>
        <authorList>
            <person name="Dastager S.G."/>
            <person name="Neurgaonkar P.S."/>
            <person name="Dharne M.S."/>
        </authorList>
    </citation>
    <scope>NUCLEOTIDE SEQUENCE [LARGE SCALE GENOMIC DNA]</scope>
    <source>
        <strain evidence="14">DSM 25145</strain>
    </source>
</reference>
<dbReference type="PROSITE" id="PS51202">
    <property type="entry name" value="RCK_C"/>
    <property type="match status" value="1"/>
</dbReference>
<dbReference type="OrthoDB" id="9810759at2"/>
<organism evidence="12 13">
    <name type="scientific">Domibacillus enclensis</name>
    <dbReference type="NCBI Taxonomy" id="1017273"/>
    <lineage>
        <taxon>Bacteria</taxon>
        <taxon>Bacillati</taxon>
        <taxon>Bacillota</taxon>
        <taxon>Bacilli</taxon>
        <taxon>Bacillales</taxon>
        <taxon>Bacillaceae</taxon>
        <taxon>Domibacillus</taxon>
    </lineage>
</organism>
<dbReference type="GO" id="GO:1902600">
    <property type="term" value="P:proton transmembrane transport"/>
    <property type="evidence" value="ECO:0007669"/>
    <property type="project" value="InterPro"/>
</dbReference>
<feature type="transmembrane region" description="Helical" evidence="9">
    <location>
        <begin position="359"/>
        <end position="382"/>
    </location>
</feature>
<dbReference type="PANTHER" id="PTHR32507:SF7">
    <property type="entry name" value="K(+)_H(+) ANTIPORTER NHAP2"/>
    <property type="match status" value="1"/>
</dbReference>
<feature type="transmembrane region" description="Helical" evidence="9">
    <location>
        <begin position="327"/>
        <end position="347"/>
    </location>
</feature>
<evidence type="ECO:0000259" key="10">
    <source>
        <dbReference type="PROSITE" id="PS51202"/>
    </source>
</evidence>
<dbReference type="NCBIfam" id="NF003716">
    <property type="entry name" value="PRK05326.1-3"/>
    <property type="match status" value="1"/>
</dbReference>
<proteinExistence type="predicted"/>
<evidence type="ECO:0000256" key="4">
    <source>
        <dbReference type="ARBA" id="ARBA00022475"/>
    </source>
</evidence>
<evidence type="ECO:0000256" key="7">
    <source>
        <dbReference type="ARBA" id="ARBA00023065"/>
    </source>
</evidence>
<feature type="transmembrane region" description="Helical" evidence="9">
    <location>
        <begin position="291"/>
        <end position="315"/>
    </location>
</feature>
<keyword evidence="3" id="KW-0050">Antiport</keyword>
<keyword evidence="7" id="KW-0406">Ion transport</keyword>
<feature type="transmembrane region" description="Helical" evidence="9">
    <location>
        <begin position="115"/>
        <end position="136"/>
    </location>
</feature>
<name>A0A1N6XUR7_9BACI</name>
<feature type="transmembrane region" description="Helical" evidence="9">
    <location>
        <begin position="156"/>
        <end position="172"/>
    </location>
</feature>